<comment type="similarity">
    <text evidence="1 6">Belongs to the XseB family.</text>
</comment>
<comment type="subcellular location">
    <subcellularLocation>
        <location evidence="6">Cytoplasm</location>
    </subcellularLocation>
</comment>
<comment type="catalytic activity">
    <reaction evidence="6">
        <text>Exonucleolytic cleavage in either 5'- to 3'- or 3'- to 5'-direction to yield nucleoside 5'-phosphates.</text>
        <dbReference type="EC" id="3.1.11.6"/>
    </reaction>
</comment>
<dbReference type="GO" id="GO:0008855">
    <property type="term" value="F:exodeoxyribonuclease VII activity"/>
    <property type="evidence" value="ECO:0007669"/>
    <property type="project" value="UniProtKB-UniRule"/>
</dbReference>
<dbReference type="InterPro" id="IPR037004">
    <property type="entry name" value="Exonuc_VII_ssu_sf"/>
</dbReference>
<dbReference type="PIRSF" id="PIRSF006488">
    <property type="entry name" value="Exonuc_VII_S"/>
    <property type="match status" value="1"/>
</dbReference>
<dbReference type="GO" id="GO:0005829">
    <property type="term" value="C:cytosol"/>
    <property type="evidence" value="ECO:0007669"/>
    <property type="project" value="TreeGrafter"/>
</dbReference>
<dbReference type="NCBIfam" id="TIGR01280">
    <property type="entry name" value="xseB"/>
    <property type="match status" value="1"/>
</dbReference>
<comment type="function">
    <text evidence="6">Bidirectionally degrades single-stranded DNA into large acid-insoluble oligonucleotides, which are then degraded further into small acid-soluble oligonucleotides.</text>
</comment>
<comment type="subunit">
    <text evidence="6">Heterooligomer composed of large and small subunits.</text>
</comment>
<evidence type="ECO:0000256" key="1">
    <source>
        <dbReference type="ARBA" id="ARBA00009998"/>
    </source>
</evidence>
<dbReference type="InterPro" id="IPR003761">
    <property type="entry name" value="Exonuc_VII_S"/>
</dbReference>
<dbReference type="NCBIfam" id="NF002139">
    <property type="entry name" value="PRK00977.1-3"/>
    <property type="match status" value="1"/>
</dbReference>
<evidence type="ECO:0000256" key="2">
    <source>
        <dbReference type="ARBA" id="ARBA00022490"/>
    </source>
</evidence>
<name>A0A429XEK0_SIMTE</name>
<evidence type="ECO:0000313" key="8">
    <source>
        <dbReference type="EMBL" id="RST61403.1"/>
    </source>
</evidence>
<reference evidence="8 9" key="1">
    <citation type="submission" date="2018-12" db="EMBL/GenBank/DDBJ databases">
        <authorList>
            <person name="Sun L."/>
            <person name="Chen Z."/>
        </authorList>
    </citation>
    <scope>NUCLEOTIDE SEQUENCE [LARGE SCALE GENOMIC DNA]</scope>
    <source>
        <strain evidence="8 9">LMG 29736</strain>
    </source>
</reference>
<evidence type="ECO:0000313" key="9">
    <source>
        <dbReference type="Proteomes" id="UP000287296"/>
    </source>
</evidence>
<evidence type="ECO:0000256" key="4">
    <source>
        <dbReference type="ARBA" id="ARBA00022801"/>
    </source>
</evidence>
<keyword evidence="4 6" id="KW-0378">Hydrolase</keyword>
<organism evidence="8 9">
    <name type="scientific">Siminovitchia terrae</name>
    <name type="common">Bacillus terrae</name>
    <dbReference type="NCBI Taxonomy" id="1914933"/>
    <lineage>
        <taxon>Bacteria</taxon>
        <taxon>Bacillati</taxon>
        <taxon>Bacillota</taxon>
        <taxon>Bacilli</taxon>
        <taxon>Bacillales</taxon>
        <taxon>Bacillaceae</taxon>
        <taxon>Siminovitchia</taxon>
    </lineage>
</organism>
<dbReference type="EMBL" id="BORJ01000005">
    <property type="protein sequence ID" value="GIN96404.1"/>
    <property type="molecule type" value="Genomic_DNA"/>
</dbReference>
<accession>A0A429XEK0</accession>
<gene>
    <name evidence="6 8" type="primary">xseB</name>
    <name evidence="8" type="ORF">D5F11_000490</name>
    <name evidence="7" type="ORF">J6TS1_22740</name>
</gene>
<dbReference type="Proteomes" id="UP000287296">
    <property type="component" value="Unassembled WGS sequence"/>
</dbReference>
<dbReference type="GO" id="GO:0006308">
    <property type="term" value="P:DNA catabolic process"/>
    <property type="evidence" value="ECO:0007669"/>
    <property type="project" value="UniProtKB-UniRule"/>
</dbReference>
<keyword evidence="10" id="KW-1185">Reference proteome</keyword>
<evidence type="ECO:0000313" key="10">
    <source>
        <dbReference type="Proteomes" id="UP000680670"/>
    </source>
</evidence>
<evidence type="ECO:0000256" key="3">
    <source>
        <dbReference type="ARBA" id="ARBA00022722"/>
    </source>
</evidence>
<dbReference type="SUPFAM" id="SSF116842">
    <property type="entry name" value="XseB-like"/>
    <property type="match status" value="1"/>
</dbReference>
<dbReference type="RefSeq" id="WP_120115008.1">
    <property type="nucleotide sequence ID" value="NZ_BORI01000002.1"/>
</dbReference>
<dbReference type="HAMAP" id="MF_00337">
    <property type="entry name" value="Exonuc_7_S"/>
    <property type="match status" value="1"/>
</dbReference>
<dbReference type="PANTHER" id="PTHR34137">
    <property type="entry name" value="EXODEOXYRIBONUCLEASE 7 SMALL SUBUNIT"/>
    <property type="match status" value="1"/>
</dbReference>
<dbReference type="EC" id="3.1.11.6" evidence="6"/>
<comment type="caution">
    <text evidence="8">The sequence shown here is derived from an EMBL/GenBank/DDBJ whole genome shotgun (WGS) entry which is preliminary data.</text>
</comment>
<dbReference type="Gene3D" id="1.10.287.1040">
    <property type="entry name" value="Exonuclease VII, small subunit"/>
    <property type="match status" value="1"/>
</dbReference>
<dbReference type="Proteomes" id="UP000680670">
    <property type="component" value="Unassembled WGS sequence"/>
</dbReference>
<keyword evidence="5 6" id="KW-0269">Exonuclease</keyword>
<evidence type="ECO:0000313" key="7">
    <source>
        <dbReference type="EMBL" id="GIN96404.1"/>
    </source>
</evidence>
<protein>
    <recommendedName>
        <fullName evidence="6">Exodeoxyribonuclease 7 small subunit</fullName>
        <ecNumber evidence="6">3.1.11.6</ecNumber>
    </recommendedName>
    <alternativeName>
        <fullName evidence="6">Exodeoxyribonuclease VII small subunit</fullName>
        <shortName evidence="6">Exonuclease VII small subunit</shortName>
    </alternativeName>
</protein>
<dbReference type="PANTHER" id="PTHR34137:SF1">
    <property type="entry name" value="EXODEOXYRIBONUCLEASE 7 SMALL SUBUNIT"/>
    <property type="match status" value="1"/>
</dbReference>
<keyword evidence="2 6" id="KW-0963">Cytoplasm</keyword>
<evidence type="ECO:0000256" key="5">
    <source>
        <dbReference type="ARBA" id="ARBA00022839"/>
    </source>
</evidence>
<proteinExistence type="inferred from homology"/>
<keyword evidence="3 6" id="KW-0540">Nuclease</keyword>
<dbReference type="EMBL" id="QYTW02000001">
    <property type="protein sequence ID" value="RST61403.1"/>
    <property type="molecule type" value="Genomic_DNA"/>
</dbReference>
<dbReference type="AlphaFoldDB" id="A0A429XEK0"/>
<dbReference type="OrthoDB" id="9798666at2"/>
<dbReference type="GO" id="GO:0009318">
    <property type="term" value="C:exodeoxyribonuclease VII complex"/>
    <property type="evidence" value="ECO:0007669"/>
    <property type="project" value="UniProtKB-UniRule"/>
</dbReference>
<reference evidence="7 10" key="2">
    <citation type="submission" date="2021-03" db="EMBL/GenBank/DDBJ databases">
        <title>Antimicrobial resistance genes in bacteria isolated from Japanese honey, and their potential for conferring macrolide and lincosamide resistance in the American foulbrood pathogen Paenibacillus larvae.</title>
        <authorList>
            <person name="Okamoto M."/>
            <person name="Kumagai M."/>
            <person name="Kanamori H."/>
            <person name="Takamatsu D."/>
        </authorList>
    </citation>
    <scope>NUCLEOTIDE SEQUENCE [LARGE SCALE GENOMIC DNA]</scope>
    <source>
        <strain evidence="7 10">J6TS1</strain>
    </source>
</reference>
<dbReference type="Pfam" id="PF02609">
    <property type="entry name" value="Exonuc_VII_S"/>
    <property type="match status" value="1"/>
</dbReference>
<evidence type="ECO:0000256" key="6">
    <source>
        <dbReference type="HAMAP-Rule" id="MF_00337"/>
    </source>
</evidence>
<sequence>MSGKLTFEDALEQLEVIIKRLEEGDIPLEEALEIYQKGMELSKICHDKLKYAEEKLTKVLTENGEEEFQVSEEDQA</sequence>